<proteinExistence type="predicted"/>
<dbReference type="PANTHER" id="PTHR33312:SF35">
    <property type="entry name" value="TPRXL"/>
    <property type="match status" value="1"/>
</dbReference>
<protein>
    <submittedName>
        <fullName evidence="3">Uncharacterized protein</fullName>
    </submittedName>
</protein>
<comment type="caution">
    <text evidence="3">The sequence shown here is derived from an EMBL/GenBank/DDBJ whole genome shotgun (WGS) entry which is preliminary data.</text>
</comment>
<name>A0AAP0NBP7_LIQFO</name>
<dbReference type="EMBL" id="JBBPBK010000317">
    <property type="protein sequence ID" value="KAK9265762.1"/>
    <property type="molecule type" value="Genomic_DNA"/>
</dbReference>
<feature type="compositionally biased region" description="Polar residues" evidence="1">
    <location>
        <begin position="80"/>
        <end position="89"/>
    </location>
</feature>
<feature type="compositionally biased region" description="Polar residues" evidence="1">
    <location>
        <begin position="11"/>
        <end position="22"/>
    </location>
</feature>
<reference evidence="3" key="2">
    <citation type="submission" date="2024-04" db="EMBL/GenBank/DDBJ databases">
        <authorList>
            <person name="Xu W."/>
            <person name="Ren C."/>
        </authorList>
    </citation>
    <scope>NUCLEOTIDE SEQUENCE</scope>
    <source>
        <strain evidence="3">Hangzhou</strain>
        <tissue evidence="3">Leaves</tissue>
    </source>
</reference>
<evidence type="ECO:0000313" key="3">
    <source>
        <dbReference type="EMBL" id="KAK9268329.1"/>
    </source>
</evidence>
<sequence>MENGRRKKSSSEFSFPGTPNQDQDNEFEFGCVTPGSPFNDPNKNSPADHLFFNGRLLPHAFPIQTTNFGSDYLRLTSRTSSVGSKDSLMSSRSNSTSSRSSSCSSARTSSSDNSERKLLYSSKVAGKNTPIAREGYQVNRLVLSQPYGSSKRWHFITPAPVLNPEVSRRKKAEIVVRKESKSKKQADKRTGAGSGFGRRFFWLFLSACKECHAIEPSAKDDVLRQ</sequence>
<evidence type="ECO:0000313" key="2">
    <source>
        <dbReference type="EMBL" id="KAK9265762.1"/>
    </source>
</evidence>
<organism evidence="3 4">
    <name type="scientific">Liquidambar formosana</name>
    <name type="common">Formosan gum</name>
    <dbReference type="NCBI Taxonomy" id="63359"/>
    <lineage>
        <taxon>Eukaryota</taxon>
        <taxon>Viridiplantae</taxon>
        <taxon>Streptophyta</taxon>
        <taxon>Embryophyta</taxon>
        <taxon>Tracheophyta</taxon>
        <taxon>Spermatophyta</taxon>
        <taxon>Magnoliopsida</taxon>
        <taxon>eudicotyledons</taxon>
        <taxon>Gunneridae</taxon>
        <taxon>Pentapetalae</taxon>
        <taxon>Saxifragales</taxon>
        <taxon>Altingiaceae</taxon>
        <taxon>Liquidambar</taxon>
    </lineage>
</organism>
<gene>
    <name evidence="3" type="ORF">L1049_000077</name>
    <name evidence="2" type="ORF">L1049_003380</name>
</gene>
<dbReference type="GO" id="GO:0019210">
    <property type="term" value="F:kinase inhibitor activity"/>
    <property type="evidence" value="ECO:0007669"/>
    <property type="project" value="InterPro"/>
</dbReference>
<dbReference type="InterPro" id="IPR039620">
    <property type="entry name" value="BKI1/MAKR1/3/4"/>
</dbReference>
<evidence type="ECO:0000313" key="4">
    <source>
        <dbReference type="Proteomes" id="UP001415857"/>
    </source>
</evidence>
<dbReference type="AlphaFoldDB" id="A0AAP0NBP7"/>
<reference evidence="3 4" key="1">
    <citation type="journal article" date="2024" name="Plant J.">
        <title>Genome sequences and population genomics reveal climatic adaptation and genomic divergence between two closely related sweetgum species.</title>
        <authorList>
            <person name="Xu W.Q."/>
            <person name="Ren C.Q."/>
            <person name="Zhang X.Y."/>
            <person name="Comes H.P."/>
            <person name="Liu X.H."/>
            <person name="Li Y.G."/>
            <person name="Kettle C.J."/>
            <person name="Jalonen R."/>
            <person name="Gaisberger H."/>
            <person name="Ma Y.Z."/>
            <person name="Qiu Y.X."/>
        </authorList>
    </citation>
    <scope>NUCLEOTIDE SEQUENCE [LARGE SCALE GENOMIC DNA]</scope>
    <source>
        <strain evidence="3">Hangzhou</strain>
    </source>
</reference>
<dbReference type="EMBL" id="JBBPBK010000015">
    <property type="protein sequence ID" value="KAK9268329.1"/>
    <property type="molecule type" value="Genomic_DNA"/>
</dbReference>
<keyword evidence="4" id="KW-1185">Reference proteome</keyword>
<feature type="region of interest" description="Disordered" evidence="1">
    <location>
        <begin position="80"/>
        <end position="111"/>
    </location>
</feature>
<dbReference type="GO" id="GO:0005886">
    <property type="term" value="C:plasma membrane"/>
    <property type="evidence" value="ECO:0007669"/>
    <property type="project" value="InterPro"/>
</dbReference>
<feature type="region of interest" description="Disordered" evidence="1">
    <location>
        <begin position="1"/>
        <end position="46"/>
    </location>
</feature>
<evidence type="ECO:0000256" key="1">
    <source>
        <dbReference type="SAM" id="MobiDB-lite"/>
    </source>
</evidence>
<dbReference type="Proteomes" id="UP001415857">
    <property type="component" value="Unassembled WGS sequence"/>
</dbReference>
<accession>A0AAP0NBP7</accession>
<dbReference type="PANTHER" id="PTHR33312">
    <property type="entry name" value="MEMBRANE-ASSOCIATED KINASE REGULATOR 4-RELATED"/>
    <property type="match status" value="1"/>
</dbReference>
<feature type="compositionally biased region" description="Low complexity" evidence="1">
    <location>
        <begin position="90"/>
        <end position="111"/>
    </location>
</feature>